<evidence type="ECO:0000256" key="2">
    <source>
        <dbReference type="ARBA" id="ARBA00023054"/>
    </source>
</evidence>
<evidence type="ECO:0000313" key="5">
    <source>
        <dbReference type="EMBL" id="SHE40648.1"/>
    </source>
</evidence>
<feature type="region of interest" description="Disordered" evidence="4">
    <location>
        <begin position="226"/>
        <end position="247"/>
    </location>
</feature>
<protein>
    <recommendedName>
        <fullName evidence="7">HlyD family secretion protein</fullName>
    </recommendedName>
</protein>
<dbReference type="RefSeq" id="WP_072848645.1">
    <property type="nucleotide sequence ID" value="NZ_FQVI01000001.1"/>
</dbReference>
<gene>
    <name evidence="5" type="ORF">SAMN02745158_00472</name>
</gene>
<dbReference type="InterPro" id="IPR050465">
    <property type="entry name" value="UPF0194_transport"/>
</dbReference>
<accession>A0A1M4T8I8</accession>
<dbReference type="PANTHER" id="PTHR32347">
    <property type="entry name" value="EFFLUX SYSTEM COMPONENT YKNX-RELATED"/>
    <property type="match status" value="1"/>
</dbReference>
<dbReference type="OrthoDB" id="2015187at2"/>
<feature type="region of interest" description="Disordered" evidence="4">
    <location>
        <begin position="126"/>
        <end position="156"/>
    </location>
</feature>
<keyword evidence="6" id="KW-1185">Reference proteome</keyword>
<name>A0A1M4T8I8_9CLOT</name>
<evidence type="ECO:0008006" key="7">
    <source>
        <dbReference type="Google" id="ProtNLM"/>
    </source>
</evidence>
<evidence type="ECO:0000313" key="6">
    <source>
        <dbReference type="Proteomes" id="UP000184245"/>
    </source>
</evidence>
<feature type="region of interest" description="Disordered" evidence="4">
    <location>
        <begin position="537"/>
        <end position="562"/>
    </location>
</feature>
<feature type="compositionally biased region" description="Polar residues" evidence="4">
    <location>
        <begin position="537"/>
        <end position="546"/>
    </location>
</feature>
<dbReference type="PANTHER" id="PTHR32347:SF14">
    <property type="entry name" value="EFFLUX SYSTEM COMPONENT YKNX-RELATED"/>
    <property type="match status" value="1"/>
</dbReference>
<dbReference type="GO" id="GO:0030313">
    <property type="term" value="C:cell envelope"/>
    <property type="evidence" value="ECO:0007669"/>
    <property type="project" value="UniProtKB-SubCell"/>
</dbReference>
<evidence type="ECO:0000256" key="3">
    <source>
        <dbReference type="SAM" id="Coils"/>
    </source>
</evidence>
<dbReference type="STRING" id="1122155.SAMN02745158_00472"/>
<dbReference type="Proteomes" id="UP000184245">
    <property type="component" value="Unassembled WGS sequence"/>
</dbReference>
<keyword evidence="2 3" id="KW-0175">Coiled coil</keyword>
<evidence type="ECO:0000256" key="4">
    <source>
        <dbReference type="SAM" id="MobiDB-lite"/>
    </source>
</evidence>
<organism evidence="5 6">
    <name type="scientific">Lactonifactor longoviformis DSM 17459</name>
    <dbReference type="NCBI Taxonomy" id="1122155"/>
    <lineage>
        <taxon>Bacteria</taxon>
        <taxon>Bacillati</taxon>
        <taxon>Bacillota</taxon>
        <taxon>Clostridia</taxon>
        <taxon>Eubacteriales</taxon>
        <taxon>Clostridiaceae</taxon>
        <taxon>Lactonifactor</taxon>
    </lineage>
</organism>
<evidence type="ECO:0000256" key="1">
    <source>
        <dbReference type="ARBA" id="ARBA00004196"/>
    </source>
</evidence>
<sequence length="562" mass="61855">MRELWKNHEAIRRKALAAFAVFLGMMLFFTVVSRAADSVTVPQIVTEKPSGRAIEHKIEKEGKVRQNREQAVLTEPNLTVDAIYVQEGQQTEAGELLMQLNRTDIEEQILTLEQEIEKLKLNNQDLDSKKKADQEKKAAGEERARADYQRAVEKGEDDVARAAEELAQAREALADYYRNAEEAQGDPGVLETLEKNCGDKKEQAQTLEQEITKIETQTEVEVQKRIEEAKAGNGGSNLTSQEEKKIRDQVEAEYAPKLEKARSDAKAAREAAQEAEAAWNSYVQEMDSLNQQGSKAQEQQLLDAVSAAEKAYQDAAYAAQESAIAAGRAIEDANTGEGSDSTSKINELDIEKKNMDLDKLKALQEQEGKILSPVKGVVTKISVMTGDKTQETAALTLADISSGCKFVTQIDSEEAKYLSRGDAVSLTPANNGTVIEDLKADSITVNQENPALMDVTVLLPPDTLEIGVSATMTAVQKSSPYEVCVPVEALHLSEGKYYVLILQEKESVLGKQLVAERKDVIVKDKNERYAALENGSLTPKQEVITQSDREIGAGSRVRLQEP</sequence>
<reference evidence="5 6" key="1">
    <citation type="submission" date="2016-11" db="EMBL/GenBank/DDBJ databases">
        <authorList>
            <person name="Jaros S."/>
            <person name="Januszkiewicz K."/>
            <person name="Wedrychowicz H."/>
        </authorList>
    </citation>
    <scope>NUCLEOTIDE SEQUENCE [LARGE SCALE GENOMIC DNA]</scope>
    <source>
        <strain evidence="5 6">DSM 17459</strain>
    </source>
</reference>
<comment type="subcellular location">
    <subcellularLocation>
        <location evidence="1">Cell envelope</location>
    </subcellularLocation>
</comment>
<proteinExistence type="predicted"/>
<dbReference type="AlphaFoldDB" id="A0A1M4T8I8"/>
<dbReference type="EMBL" id="FQVI01000001">
    <property type="protein sequence ID" value="SHE40648.1"/>
    <property type="molecule type" value="Genomic_DNA"/>
</dbReference>
<feature type="coiled-coil region" evidence="3">
    <location>
        <begin position="258"/>
        <end position="292"/>
    </location>
</feature>